<dbReference type="EMBL" id="HBIM01004655">
    <property type="protein sequence ID" value="CAE0406046.1"/>
    <property type="molecule type" value="Transcribed_RNA"/>
</dbReference>
<feature type="chain" id="PRO_5036191401" description="VWFD domain-containing protein" evidence="2">
    <location>
        <begin position="21"/>
        <end position="535"/>
    </location>
</feature>
<protein>
    <recommendedName>
        <fullName evidence="5">VWFD domain-containing protein</fullName>
    </recommendedName>
</protein>
<evidence type="ECO:0000256" key="1">
    <source>
        <dbReference type="SAM" id="MobiDB-lite"/>
    </source>
</evidence>
<evidence type="ECO:0000313" key="3">
    <source>
        <dbReference type="EMBL" id="CAE0406046.1"/>
    </source>
</evidence>
<organism evidence="4">
    <name type="scientific">Amphora coffeiformis</name>
    <dbReference type="NCBI Taxonomy" id="265554"/>
    <lineage>
        <taxon>Eukaryota</taxon>
        <taxon>Sar</taxon>
        <taxon>Stramenopiles</taxon>
        <taxon>Ochrophyta</taxon>
        <taxon>Bacillariophyta</taxon>
        <taxon>Bacillariophyceae</taxon>
        <taxon>Bacillariophycidae</taxon>
        <taxon>Thalassiophysales</taxon>
        <taxon>Catenulaceae</taxon>
        <taxon>Amphora</taxon>
    </lineage>
</organism>
<dbReference type="EMBL" id="HBIM01004656">
    <property type="protein sequence ID" value="CAE0406047.1"/>
    <property type="molecule type" value="Transcribed_RNA"/>
</dbReference>
<evidence type="ECO:0000256" key="2">
    <source>
        <dbReference type="SAM" id="SignalP"/>
    </source>
</evidence>
<accession>A0A6S8IS67</accession>
<sequence>MKFTLAAIIASASLTAPVFAGQDPPGMLPEGSACYVTWDKGNGSQDAHYSPYDPHGDGSTVCIGGYQNNKGLACNFQLQESEEEPDPADLIAGTCEQQSCMGGNSRKPPETSSHRITICHRTCSVTNPWVRITIDDDAWAGTEECGHGVQHDVEEDCNGRSDWTPWGPIHHDYIIRDHGTRGAGSREYVNYINGWADNGEEEKAYWKVWERACPYVRNGACCDIAQQECCGYGPPTTTTTTTTTPGTTTTTTTTPTTTTPPPAATTTTPATTTTTTSSTPNRDGGGGGDPHFARWGQEHDSFHGECDLVMVHSEQFHNGAGFDLHARTKIQDYFSYMETAALRVGDSVLEFYNDHFYMDGFKFTPEDLPLTFGDEYKYTIKNGRVEAGKNLKFYQYYQVDLHEDSSMMFKFYKQYLTIDISGNANDFSDATGLLGEYHTGAMITREGGIMSDFKEFGFEWQVRPEDNFIFREARAPQLPYEMCRMPTAARPSRRLRNSEMVGEAQEACAHVKGGSFQLCVDDVVTVGDSGIATLW</sequence>
<feature type="signal peptide" evidence="2">
    <location>
        <begin position="1"/>
        <end position="20"/>
    </location>
</feature>
<dbReference type="AlphaFoldDB" id="A0A6S8IS67"/>
<proteinExistence type="predicted"/>
<name>A0A6S8IS67_9STRA</name>
<evidence type="ECO:0000313" key="4">
    <source>
        <dbReference type="EMBL" id="CAE0406047.1"/>
    </source>
</evidence>
<keyword evidence="2" id="KW-0732">Signal</keyword>
<evidence type="ECO:0008006" key="5">
    <source>
        <dbReference type="Google" id="ProtNLM"/>
    </source>
</evidence>
<feature type="compositionally biased region" description="Low complexity" evidence="1">
    <location>
        <begin position="235"/>
        <end position="257"/>
    </location>
</feature>
<feature type="compositionally biased region" description="Low complexity" evidence="1">
    <location>
        <begin position="264"/>
        <end position="280"/>
    </location>
</feature>
<reference evidence="4" key="1">
    <citation type="submission" date="2021-01" db="EMBL/GenBank/DDBJ databases">
        <authorList>
            <person name="Corre E."/>
            <person name="Pelletier E."/>
            <person name="Niang G."/>
            <person name="Scheremetjew M."/>
            <person name="Finn R."/>
            <person name="Kale V."/>
            <person name="Holt S."/>
            <person name="Cochrane G."/>
            <person name="Meng A."/>
            <person name="Brown T."/>
            <person name="Cohen L."/>
        </authorList>
    </citation>
    <scope>NUCLEOTIDE SEQUENCE</scope>
    <source>
        <strain evidence="4">CCMP127</strain>
    </source>
</reference>
<feature type="region of interest" description="Disordered" evidence="1">
    <location>
        <begin position="235"/>
        <end position="290"/>
    </location>
</feature>
<gene>
    <name evidence="3" type="ORF">ACOF00016_LOCUS3981</name>
    <name evidence="4" type="ORF">ACOF00016_LOCUS3982</name>
</gene>